<dbReference type="EMBL" id="RBVX01000039">
    <property type="protein sequence ID" value="RSL30323.1"/>
    <property type="molecule type" value="Genomic_DNA"/>
</dbReference>
<keyword evidence="2" id="KW-1185">Reference proteome</keyword>
<dbReference type="RefSeq" id="WP_125560901.1">
    <property type="nucleotide sequence ID" value="NZ_RBVX01000039.1"/>
</dbReference>
<evidence type="ECO:0000313" key="2">
    <source>
        <dbReference type="Proteomes" id="UP000275076"/>
    </source>
</evidence>
<organism evidence="1 2">
    <name type="scientific">Salibacterium salarium</name>
    <dbReference type="NCBI Taxonomy" id="284579"/>
    <lineage>
        <taxon>Bacteria</taxon>
        <taxon>Bacillati</taxon>
        <taxon>Bacillota</taxon>
        <taxon>Bacilli</taxon>
        <taxon>Bacillales</taxon>
        <taxon>Bacillaceae</taxon>
    </lineage>
</organism>
<sequence length="64" mass="7075">MNESKKRLVPYEGTTSFLLGRAAEVCWTDIGAAMLGKMRGTDGSEDICSANRYDNGEMSLFYSE</sequence>
<proteinExistence type="predicted"/>
<dbReference type="AlphaFoldDB" id="A0A3R9QH18"/>
<dbReference type="Proteomes" id="UP000275076">
    <property type="component" value="Unassembled WGS sequence"/>
</dbReference>
<evidence type="ECO:0000313" key="1">
    <source>
        <dbReference type="EMBL" id="RSL30323.1"/>
    </source>
</evidence>
<name>A0A3R9QH18_9BACI</name>
<gene>
    <name evidence="1" type="ORF">D7Z54_26795</name>
</gene>
<comment type="caution">
    <text evidence="1">The sequence shown here is derived from an EMBL/GenBank/DDBJ whole genome shotgun (WGS) entry which is preliminary data.</text>
</comment>
<protein>
    <submittedName>
        <fullName evidence="1">Uncharacterized protein</fullName>
    </submittedName>
</protein>
<accession>A0A3R9QH18</accession>
<reference evidence="1 2" key="1">
    <citation type="submission" date="2018-10" db="EMBL/GenBank/DDBJ databases">
        <title>Draft genome sequence of Bacillus salarius IM0101, isolated from a hypersaline soil in Inner Mongolia, China.</title>
        <authorList>
            <person name="Yamprayoonswat W."/>
            <person name="Boonvisut S."/>
            <person name="Jumpathong W."/>
            <person name="Sittihan S."/>
            <person name="Ruangsuj P."/>
            <person name="Wanthongcharoen S."/>
            <person name="Thongpramul N."/>
            <person name="Pimmason S."/>
            <person name="Yu B."/>
            <person name="Yasawong M."/>
        </authorList>
    </citation>
    <scope>NUCLEOTIDE SEQUENCE [LARGE SCALE GENOMIC DNA]</scope>
    <source>
        <strain evidence="1 2">IM0101</strain>
    </source>
</reference>